<dbReference type="Proteomes" id="UP001158576">
    <property type="component" value="Chromosome 1"/>
</dbReference>
<evidence type="ECO:0000313" key="2">
    <source>
        <dbReference type="EMBL" id="CAG5106317.1"/>
    </source>
</evidence>
<keyword evidence="3" id="KW-1185">Reference proteome</keyword>
<evidence type="ECO:0000313" key="3">
    <source>
        <dbReference type="Proteomes" id="UP001158576"/>
    </source>
</evidence>
<accession>A0ABN7T1B5</accession>
<feature type="region of interest" description="Disordered" evidence="1">
    <location>
        <begin position="412"/>
        <end position="457"/>
    </location>
</feature>
<proteinExistence type="predicted"/>
<feature type="compositionally biased region" description="Basic and acidic residues" evidence="1">
    <location>
        <begin position="432"/>
        <end position="451"/>
    </location>
</feature>
<name>A0ABN7T1B5_OIKDI</name>
<reference evidence="2 3" key="1">
    <citation type="submission" date="2021-04" db="EMBL/GenBank/DDBJ databases">
        <authorList>
            <person name="Bliznina A."/>
        </authorList>
    </citation>
    <scope>NUCLEOTIDE SEQUENCE [LARGE SCALE GENOMIC DNA]</scope>
</reference>
<protein>
    <submittedName>
        <fullName evidence="2">Oidioi.mRNA.OKI2018_I69.chr1.g2788.t1.cds</fullName>
    </submittedName>
</protein>
<evidence type="ECO:0000256" key="1">
    <source>
        <dbReference type="SAM" id="MobiDB-lite"/>
    </source>
</evidence>
<sequence length="550" mass="63804">MAYYGDEFRCLTAKIPLEKDLISCVAEISEKFETTDMTWPNRGIELCRLIISECKGRIIPTISYKEKPVKPRRRPRLLSAQSILNRNEWSNSNEENDQEPENKGELILTMKREDYDKDTMFVVSSVFGLKIKKSGMTDSATLRQGICLWIQFHLVPKFIKLHDNLFFLNYVHFHRYSYHYVPEKQRPVACTQVNLFNGTLDIKMRVSFIRLQSIFTEYILPTRKKRKKLKDQKCYIMPSLKECVFKKVLGVKEYNEEGKGYKSWKTIRRECRRVHGILLDDEAEMCGLVEDPDGQKIQLPLTMVLTDLPKLSPPSKENADELVKMIKNQLHERPLLGQEVGFSVIGETSTKKTVFRQETIDWATSFPEEDTLPELDELSNLSDKTLSDDDACKIDEFSELVEKDIIIPENALKRSLPRESTENENQQNQKRQRIESVESSEVSEKASDRTEALINDAEIDPDATIANEKTMQLEETSFVPVYFKRGNQREQSTSTLWNEEIQPWTDKEIHSSSKNLIKNAFDHAEILANRLFFENSVQLVTDENMGTSRI</sequence>
<gene>
    <name evidence="2" type="ORF">OKIOD_LOCUS11553</name>
</gene>
<organism evidence="2 3">
    <name type="scientific">Oikopleura dioica</name>
    <name type="common">Tunicate</name>
    <dbReference type="NCBI Taxonomy" id="34765"/>
    <lineage>
        <taxon>Eukaryota</taxon>
        <taxon>Metazoa</taxon>
        <taxon>Chordata</taxon>
        <taxon>Tunicata</taxon>
        <taxon>Appendicularia</taxon>
        <taxon>Copelata</taxon>
        <taxon>Oikopleuridae</taxon>
        <taxon>Oikopleura</taxon>
    </lineage>
</organism>
<dbReference type="EMBL" id="OU015566">
    <property type="protein sequence ID" value="CAG5106317.1"/>
    <property type="molecule type" value="Genomic_DNA"/>
</dbReference>